<protein>
    <submittedName>
        <fullName evidence="4">Zonular occludens toxin domain-containing protein</fullName>
    </submittedName>
</protein>
<evidence type="ECO:0000313" key="5">
    <source>
        <dbReference type="Proteomes" id="UP001595555"/>
    </source>
</evidence>
<dbReference type="Pfam" id="PF05707">
    <property type="entry name" value="Zot"/>
    <property type="match status" value="1"/>
</dbReference>
<dbReference type="EMBL" id="JBHRTF010000004">
    <property type="protein sequence ID" value="MFC3115974.1"/>
    <property type="molecule type" value="Genomic_DNA"/>
</dbReference>
<accession>A0ABV7FJ93</accession>
<keyword evidence="2" id="KW-1133">Transmembrane helix</keyword>
<keyword evidence="5" id="KW-1185">Reference proteome</keyword>
<feature type="domain" description="Zona occludens toxin N-terminal" evidence="3">
    <location>
        <begin position="1"/>
        <end position="172"/>
    </location>
</feature>
<evidence type="ECO:0000259" key="3">
    <source>
        <dbReference type="Pfam" id="PF05707"/>
    </source>
</evidence>
<evidence type="ECO:0000313" key="4">
    <source>
        <dbReference type="EMBL" id="MFC3115974.1"/>
    </source>
</evidence>
<dbReference type="RefSeq" id="WP_378118803.1">
    <property type="nucleotide sequence ID" value="NZ_JBHRTF010000004.1"/>
</dbReference>
<dbReference type="Gene3D" id="3.40.50.300">
    <property type="entry name" value="P-loop containing nucleotide triphosphate hydrolases"/>
    <property type="match status" value="1"/>
</dbReference>
<feature type="region of interest" description="Disordered" evidence="1">
    <location>
        <begin position="329"/>
        <end position="360"/>
    </location>
</feature>
<organism evidence="4 5">
    <name type="scientific">Cellvibrio fontiphilus</name>
    <dbReference type="NCBI Taxonomy" id="1815559"/>
    <lineage>
        <taxon>Bacteria</taxon>
        <taxon>Pseudomonadati</taxon>
        <taxon>Pseudomonadota</taxon>
        <taxon>Gammaproteobacteria</taxon>
        <taxon>Cellvibrionales</taxon>
        <taxon>Cellvibrionaceae</taxon>
        <taxon>Cellvibrio</taxon>
    </lineage>
</organism>
<dbReference type="InterPro" id="IPR027417">
    <property type="entry name" value="P-loop_NTPase"/>
</dbReference>
<evidence type="ECO:0000256" key="2">
    <source>
        <dbReference type="SAM" id="Phobius"/>
    </source>
</evidence>
<reference evidence="5" key="1">
    <citation type="journal article" date="2019" name="Int. J. Syst. Evol. Microbiol.">
        <title>The Global Catalogue of Microorganisms (GCM) 10K type strain sequencing project: providing services to taxonomists for standard genome sequencing and annotation.</title>
        <authorList>
            <consortium name="The Broad Institute Genomics Platform"/>
            <consortium name="The Broad Institute Genome Sequencing Center for Infectious Disease"/>
            <person name="Wu L."/>
            <person name="Ma J."/>
        </authorList>
    </citation>
    <scope>NUCLEOTIDE SEQUENCE [LARGE SCALE GENOMIC DNA]</scope>
    <source>
        <strain evidence="5">KCTC 52237</strain>
    </source>
</reference>
<keyword evidence="2" id="KW-0812">Transmembrane</keyword>
<evidence type="ECO:0000256" key="1">
    <source>
        <dbReference type="SAM" id="MobiDB-lite"/>
    </source>
</evidence>
<feature type="transmembrane region" description="Helical" evidence="2">
    <location>
        <begin position="184"/>
        <end position="202"/>
    </location>
</feature>
<gene>
    <name evidence="4" type="ORF">ACFODX_10425</name>
</gene>
<proteinExistence type="predicted"/>
<name>A0ABV7FJ93_9GAMM</name>
<dbReference type="InterPro" id="IPR008900">
    <property type="entry name" value="Zot_N"/>
</dbReference>
<sequence length="360" mass="40868">MIYLFTGAPGSSKTLNVIKMISEDSTFKGRDIYYHRIKELKLPWISLDENEVKEWDTLPSGAVLVVDEAQYLMPVRDPRKPLPEWILKMSEHRHKGYDLIFLTQSPNLLDAGFRRFVGRHTHIERIFGLESAKWLTWEKCVTEVDDHFKRKEAVIKRVGFDKKYFGTYKSAEVHTHKRKIPAKVFIPFIALFFLIGLVIYFLNSWGNRIDNAELPDSIAAPVETLAGMVKSTAVSVDGSNGTHNSLSTDDYIRVHTPRIPDVPWSAPVYDALTVPKTFPRPQCIRFNRGYDSPPVCKCYSQQATPLNISEKACNRYVDNGYFDHTRPDFNSASMGGAPAQERDQGLPRALAGTANVSVTR</sequence>
<keyword evidence="2" id="KW-0472">Membrane</keyword>
<dbReference type="SUPFAM" id="SSF52540">
    <property type="entry name" value="P-loop containing nucleoside triphosphate hydrolases"/>
    <property type="match status" value="1"/>
</dbReference>
<dbReference type="Proteomes" id="UP001595555">
    <property type="component" value="Unassembled WGS sequence"/>
</dbReference>
<comment type="caution">
    <text evidence="4">The sequence shown here is derived from an EMBL/GenBank/DDBJ whole genome shotgun (WGS) entry which is preliminary data.</text>
</comment>